<dbReference type="InterPro" id="IPR009799">
    <property type="entry name" value="EthD_dom"/>
</dbReference>
<dbReference type="AlphaFoldDB" id="A0A6J7J4L1"/>
<feature type="domain" description="EthD" evidence="1">
    <location>
        <begin position="14"/>
        <end position="101"/>
    </location>
</feature>
<dbReference type="EMBL" id="CAFBMX010000008">
    <property type="protein sequence ID" value="CAB4938046.1"/>
    <property type="molecule type" value="Genomic_DNA"/>
</dbReference>
<dbReference type="Gene3D" id="3.30.70.100">
    <property type="match status" value="2"/>
</dbReference>
<dbReference type="GO" id="GO:0016491">
    <property type="term" value="F:oxidoreductase activity"/>
    <property type="evidence" value="ECO:0007669"/>
    <property type="project" value="InterPro"/>
</dbReference>
<dbReference type="Pfam" id="PF07110">
    <property type="entry name" value="EthD"/>
    <property type="match status" value="1"/>
</dbReference>
<reference evidence="2" key="1">
    <citation type="submission" date="2020-05" db="EMBL/GenBank/DDBJ databases">
        <authorList>
            <person name="Chiriac C."/>
            <person name="Salcher M."/>
            <person name="Ghai R."/>
            <person name="Kavagutti S V."/>
        </authorList>
    </citation>
    <scope>NUCLEOTIDE SEQUENCE</scope>
</reference>
<accession>A0A6J7J4L1</accession>
<dbReference type="InterPro" id="IPR011008">
    <property type="entry name" value="Dimeric_a/b-barrel"/>
</dbReference>
<evidence type="ECO:0000313" key="2">
    <source>
        <dbReference type="EMBL" id="CAB4938046.1"/>
    </source>
</evidence>
<gene>
    <name evidence="2" type="ORF">UFOPK3674_01621</name>
</gene>
<evidence type="ECO:0000259" key="1">
    <source>
        <dbReference type="Pfam" id="PF07110"/>
    </source>
</evidence>
<sequence length="239" mass="26688">MAQIKLFDPFTRIDGTTLEHFSTHWHTRHAEIAKGLPQIKHYIQSHRREDAPAALGAPLGACWADGSSETWYDGPEEITAMFELPALTALMEDERNFMDTHRERYHVITREQHIDGPELSPCTGVKALLFTRRDPALTQEDFFAAWITPDDAELGRAVGATRHVVCPRVASPFDHPNPEVEESSLPPFDGVRELWWESTEALAAGAAADPDAWARLVHPPTVDAGGSFALYASERLIIR</sequence>
<dbReference type="SUPFAM" id="SSF54909">
    <property type="entry name" value="Dimeric alpha+beta barrel"/>
    <property type="match status" value="2"/>
</dbReference>
<proteinExistence type="predicted"/>
<organism evidence="2">
    <name type="scientific">freshwater metagenome</name>
    <dbReference type="NCBI Taxonomy" id="449393"/>
    <lineage>
        <taxon>unclassified sequences</taxon>
        <taxon>metagenomes</taxon>
        <taxon>ecological metagenomes</taxon>
    </lineage>
</organism>
<name>A0A6J7J4L1_9ZZZZ</name>
<protein>
    <submittedName>
        <fullName evidence="2">Unannotated protein</fullName>
    </submittedName>
</protein>